<evidence type="ECO:0000313" key="15">
    <source>
        <dbReference type="RefSeq" id="XP_022288555.1"/>
    </source>
</evidence>
<organism evidence="14 15">
    <name type="scientific">Crassostrea virginica</name>
    <name type="common">Eastern oyster</name>
    <dbReference type="NCBI Taxonomy" id="6565"/>
    <lineage>
        <taxon>Eukaryota</taxon>
        <taxon>Metazoa</taxon>
        <taxon>Spiralia</taxon>
        <taxon>Lophotrochozoa</taxon>
        <taxon>Mollusca</taxon>
        <taxon>Bivalvia</taxon>
        <taxon>Autobranchia</taxon>
        <taxon>Pteriomorphia</taxon>
        <taxon>Ostreida</taxon>
        <taxon>Ostreoidea</taxon>
        <taxon>Ostreidae</taxon>
        <taxon>Crassostrea</taxon>
    </lineage>
</organism>
<dbReference type="GeneID" id="111100753"/>
<dbReference type="OrthoDB" id="6119134at2759"/>
<keyword evidence="7" id="KW-0540">Nuclease</keyword>
<evidence type="ECO:0000256" key="3">
    <source>
        <dbReference type="ARBA" id="ARBA00004496"/>
    </source>
</evidence>
<reference evidence="15" key="1">
    <citation type="submission" date="2025-08" db="UniProtKB">
        <authorList>
            <consortium name="RefSeq"/>
        </authorList>
    </citation>
    <scope>IDENTIFICATION</scope>
    <source>
        <tissue evidence="15">Whole sample</tissue>
    </source>
</reference>
<keyword evidence="8" id="KW-0479">Metal-binding</keyword>
<dbReference type="RefSeq" id="XP_022288555.1">
    <property type="nucleotide sequence ID" value="XM_022432847.1"/>
</dbReference>
<comment type="function">
    <text evidence="12">Transposase-derived protein that may have nuclease activity. Does not have transposase activity.</text>
</comment>
<dbReference type="AlphaFoldDB" id="A0A8B8ABK2"/>
<evidence type="ECO:0000259" key="13">
    <source>
        <dbReference type="Pfam" id="PF13359"/>
    </source>
</evidence>
<dbReference type="GO" id="GO:0005737">
    <property type="term" value="C:cytoplasm"/>
    <property type="evidence" value="ECO:0007669"/>
    <property type="project" value="UniProtKB-SubCell"/>
</dbReference>
<comment type="subcellular location">
    <subcellularLocation>
        <location evidence="3">Cytoplasm</location>
    </subcellularLocation>
    <subcellularLocation>
        <location evidence="2">Nucleus</location>
    </subcellularLocation>
</comment>
<evidence type="ECO:0000256" key="8">
    <source>
        <dbReference type="ARBA" id="ARBA00022723"/>
    </source>
</evidence>
<dbReference type="GO" id="GO:0004518">
    <property type="term" value="F:nuclease activity"/>
    <property type="evidence" value="ECO:0007669"/>
    <property type="project" value="UniProtKB-KW"/>
</dbReference>
<evidence type="ECO:0000256" key="10">
    <source>
        <dbReference type="ARBA" id="ARBA00023242"/>
    </source>
</evidence>
<dbReference type="InterPro" id="IPR026103">
    <property type="entry name" value="HARBI1_animal"/>
</dbReference>
<gene>
    <name evidence="15" type="primary">LOC111100753</name>
</gene>
<evidence type="ECO:0000313" key="14">
    <source>
        <dbReference type="Proteomes" id="UP000694844"/>
    </source>
</evidence>
<evidence type="ECO:0000256" key="9">
    <source>
        <dbReference type="ARBA" id="ARBA00022801"/>
    </source>
</evidence>
<proteinExistence type="inferred from homology"/>
<name>A0A8B8ABK2_CRAVI</name>
<dbReference type="PRINTS" id="PR02086">
    <property type="entry name" value="PUTNUCHARBI1"/>
</dbReference>
<evidence type="ECO:0000256" key="2">
    <source>
        <dbReference type="ARBA" id="ARBA00004123"/>
    </source>
</evidence>
<evidence type="ECO:0000256" key="4">
    <source>
        <dbReference type="ARBA" id="ARBA00006958"/>
    </source>
</evidence>
<dbReference type="GO" id="GO:0005634">
    <property type="term" value="C:nucleus"/>
    <property type="evidence" value="ECO:0007669"/>
    <property type="project" value="UniProtKB-SubCell"/>
</dbReference>
<evidence type="ECO:0000256" key="5">
    <source>
        <dbReference type="ARBA" id="ARBA00015519"/>
    </source>
</evidence>
<evidence type="ECO:0000256" key="1">
    <source>
        <dbReference type="ARBA" id="ARBA00001968"/>
    </source>
</evidence>
<evidence type="ECO:0000256" key="7">
    <source>
        <dbReference type="ARBA" id="ARBA00022722"/>
    </source>
</evidence>
<keyword evidence="9" id="KW-0378">Hydrolase</keyword>
<evidence type="ECO:0000256" key="12">
    <source>
        <dbReference type="ARBA" id="ARBA00045850"/>
    </source>
</evidence>
<dbReference type="KEGG" id="cvn:111100753"/>
<accession>A0A8B8ABK2</accession>
<comment type="cofactor">
    <cofactor evidence="1">
        <name>a divalent metal cation</name>
        <dbReference type="ChEBI" id="CHEBI:60240"/>
    </cofactor>
</comment>
<keyword evidence="14" id="KW-1185">Reference proteome</keyword>
<keyword evidence="10" id="KW-0539">Nucleus</keyword>
<dbReference type="PANTHER" id="PTHR22930:SF250">
    <property type="entry name" value="NUCLEASE HARBI1-LIKE PROTEIN"/>
    <property type="match status" value="1"/>
</dbReference>
<dbReference type="InterPro" id="IPR027806">
    <property type="entry name" value="HARBI1_dom"/>
</dbReference>
<comment type="similarity">
    <text evidence="4">Belongs to the HARBI1 family.</text>
</comment>
<dbReference type="PANTHER" id="PTHR22930">
    <property type="match status" value="1"/>
</dbReference>
<protein>
    <recommendedName>
        <fullName evidence="5">Putative nuclease HARBI1</fullName>
    </recommendedName>
    <alternativeName>
        <fullName evidence="11">Harbinger transposase-derived nuclease</fullName>
    </alternativeName>
</protein>
<feature type="domain" description="DDE Tnp4" evidence="13">
    <location>
        <begin position="109"/>
        <end position="261"/>
    </location>
</feature>
<keyword evidence="6" id="KW-0963">Cytoplasm</keyword>
<sequence length="308" mass="35114">MTGGIIGDFLTNLLKNDLERPTHRSSALSVQQQVLLTLRCYASGRFLQVIGHTLGFDKSTVSKTVRDVTDALVAKAEHFIRWPVSSDARTTIKTGFYSQARFPNVIGCIDGTHVRILAPSEDENAYVNRKGFHSINVQAICDHDGRFTNINASWPGSVHDAHIFRTSQIRTYMEDREQEGFEYGVILGDSGYACRPFLLTPYLNPQNDAQERYNRAHGQTRCQIERTFGRLKRRFHVLHSEVRMKPDRVCKIVVACAVLHNICISLKEPEYQEEIEEEDVQPPPMVFQGQEDGRGVRDYVTRHCFSRV</sequence>
<dbReference type="GO" id="GO:0016787">
    <property type="term" value="F:hydrolase activity"/>
    <property type="evidence" value="ECO:0007669"/>
    <property type="project" value="UniProtKB-KW"/>
</dbReference>
<dbReference type="InterPro" id="IPR045249">
    <property type="entry name" value="HARBI1-like"/>
</dbReference>
<dbReference type="GO" id="GO:0046872">
    <property type="term" value="F:metal ion binding"/>
    <property type="evidence" value="ECO:0007669"/>
    <property type="project" value="UniProtKB-KW"/>
</dbReference>
<evidence type="ECO:0000256" key="6">
    <source>
        <dbReference type="ARBA" id="ARBA00022490"/>
    </source>
</evidence>
<evidence type="ECO:0000256" key="11">
    <source>
        <dbReference type="ARBA" id="ARBA00030126"/>
    </source>
</evidence>
<dbReference type="Pfam" id="PF13359">
    <property type="entry name" value="DDE_Tnp_4"/>
    <property type="match status" value="1"/>
</dbReference>
<dbReference type="Proteomes" id="UP000694844">
    <property type="component" value="Chromosome 6"/>
</dbReference>